<protein>
    <submittedName>
        <fullName evidence="1">Uncharacterized protein</fullName>
    </submittedName>
</protein>
<dbReference type="AlphaFoldDB" id="A0A438CQG5"/>
<dbReference type="InterPro" id="IPR052343">
    <property type="entry name" value="Retrotransposon-Effector_Assoc"/>
</dbReference>
<sequence>MRTLQFVKSKLKEWNKVTFGELKERKKSILTAIANFDAFEQEGNLSSKLQSGGPFKKGNKDKSLGPDGFTIIVYQECWDVIKEDLMRVFSKFHRSKGFLDHALERKRFSSKWRTWMRGCLSSISFAVLVNGNTKEWVKASKGLRQGDPLSPFLFTIVANMLNRLMLRAEESGLLEGFRVVNLEKSTLYGINVDLDQLNKMALVLDSKVLDWLVPYLGLLLGRTQRQAYSRIR</sequence>
<dbReference type="PANTHER" id="PTHR46890">
    <property type="entry name" value="NON-LTR RETROLELEMENT REVERSE TRANSCRIPTASE-LIKE PROTEIN-RELATED"/>
    <property type="match status" value="1"/>
</dbReference>
<dbReference type="Proteomes" id="UP000288805">
    <property type="component" value="Unassembled WGS sequence"/>
</dbReference>
<name>A0A438CQG5_VITVI</name>
<gene>
    <name evidence="1" type="ORF">CK203_111829</name>
</gene>
<evidence type="ECO:0000313" key="2">
    <source>
        <dbReference type="Proteomes" id="UP000288805"/>
    </source>
</evidence>
<reference evidence="1 2" key="1">
    <citation type="journal article" date="2018" name="PLoS Genet.">
        <title>Population sequencing reveals clonal diversity and ancestral inbreeding in the grapevine cultivar Chardonnay.</title>
        <authorList>
            <person name="Roach M.J."/>
            <person name="Johnson D.L."/>
            <person name="Bohlmann J."/>
            <person name="van Vuuren H.J."/>
            <person name="Jones S.J."/>
            <person name="Pretorius I.S."/>
            <person name="Schmidt S.A."/>
            <person name="Borneman A.R."/>
        </authorList>
    </citation>
    <scope>NUCLEOTIDE SEQUENCE [LARGE SCALE GENOMIC DNA]</scope>
    <source>
        <strain evidence="2">cv. Chardonnay</strain>
        <tissue evidence="1">Leaf</tissue>
    </source>
</reference>
<dbReference type="EMBL" id="QGNW01002089">
    <property type="protein sequence ID" value="RVW25446.1"/>
    <property type="molecule type" value="Genomic_DNA"/>
</dbReference>
<comment type="caution">
    <text evidence="1">The sequence shown here is derived from an EMBL/GenBank/DDBJ whole genome shotgun (WGS) entry which is preliminary data.</text>
</comment>
<dbReference type="PANTHER" id="PTHR46890:SF50">
    <property type="entry name" value="RNA-DIRECTED DNA POLYMERASE, EUKARYOTA, REVERSE TRANSCRIPTASE ZINC-BINDING DOMAIN PROTEIN-RELATED"/>
    <property type="match status" value="1"/>
</dbReference>
<evidence type="ECO:0000313" key="1">
    <source>
        <dbReference type="EMBL" id="RVW25446.1"/>
    </source>
</evidence>
<organism evidence="1 2">
    <name type="scientific">Vitis vinifera</name>
    <name type="common">Grape</name>
    <dbReference type="NCBI Taxonomy" id="29760"/>
    <lineage>
        <taxon>Eukaryota</taxon>
        <taxon>Viridiplantae</taxon>
        <taxon>Streptophyta</taxon>
        <taxon>Embryophyta</taxon>
        <taxon>Tracheophyta</taxon>
        <taxon>Spermatophyta</taxon>
        <taxon>Magnoliopsida</taxon>
        <taxon>eudicotyledons</taxon>
        <taxon>Gunneridae</taxon>
        <taxon>Pentapetalae</taxon>
        <taxon>rosids</taxon>
        <taxon>Vitales</taxon>
        <taxon>Vitaceae</taxon>
        <taxon>Viteae</taxon>
        <taxon>Vitis</taxon>
    </lineage>
</organism>
<accession>A0A438CQG5</accession>
<proteinExistence type="predicted"/>